<evidence type="ECO:0000313" key="11">
    <source>
        <dbReference type="EMBL" id="AJE81439.1"/>
    </source>
</evidence>
<dbReference type="InterPro" id="IPR057326">
    <property type="entry name" value="KR_dom"/>
</dbReference>
<name>A0A0B5EIX8_STRA4</name>
<dbReference type="SMART" id="SM00827">
    <property type="entry name" value="PKS_AT"/>
    <property type="match status" value="1"/>
</dbReference>
<evidence type="ECO:0000256" key="3">
    <source>
        <dbReference type="ARBA" id="ARBA00022553"/>
    </source>
</evidence>
<dbReference type="SUPFAM" id="SSF55048">
    <property type="entry name" value="Probable ACP-binding domain of malonyl-CoA ACP transacylase"/>
    <property type="match status" value="1"/>
</dbReference>
<gene>
    <name evidence="11" type="ORF">SLNWT_1063</name>
</gene>
<organism evidence="11 12">
    <name type="scientific">Streptomyces albus (strain ATCC 21838 / DSM 41398 / FERM P-419 / JCM 4703 / NBRC 107858)</name>
    <dbReference type="NCBI Taxonomy" id="1081613"/>
    <lineage>
        <taxon>Bacteria</taxon>
        <taxon>Bacillati</taxon>
        <taxon>Actinomycetota</taxon>
        <taxon>Actinomycetes</taxon>
        <taxon>Kitasatosporales</taxon>
        <taxon>Streptomycetaceae</taxon>
        <taxon>Streptomyces</taxon>
    </lineage>
</organism>
<dbReference type="Pfam" id="PF00698">
    <property type="entry name" value="Acyl_transf_1"/>
    <property type="match status" value="1"/>
</dbReference>
<accession>A0A0B5EIX8</accession>
<evidence type="ECO:0000256" key="8">
    <source>
        <dbReference type="SAM" id="MobiDB-lite"/>
    </source>
</evidence>
<feature type="domain" description="Ketosynthase family 3 (KS3)" evidence="10">
    <location>
        <begin position="33"/>
        <end position="459"/>
    </location>
</feature>
<keyword evidence="4" id="KW-0808">Transferase</keyword>
<dbReference type="Pfam" id="PF08659">
    <property type="entry name" value="KR"/>
    <property type="match status" value="1"/>
</dbReference>
<dbReference type="InterPro" id="IPR029058">
    <property type="entry name" value="AB_hydrolase_fold"/>
</dbReference>
<dbReference type="KEGG" id="sals:SLNWT_1063"/>
<evidence type="ECO:0000313" key="12">
    <source>
        <dbReference type="Proteomes" id="UP000031523"/>
    </source>
</evidence>
<dbReference type="Gene3D" id="3.40.50.720">
    <property type="entry name" value="NAD(P)-binding Rossmann-like Domain"/>
    <property type="match status" value="1"/>
</dbReference>
<keyword evidence="5" id="KW-0045">Antibiotic biosynthesis</keyword>
<dbReference type="InterPro" id="IPR014031">
    <property type="entry name" value="Ketoacyl_synth_C"/>
</dbReference>
<dbReference type="SMART" id="SM00822">
    <property type="entry name" value="PKS_KR"/>
    <property type="match status" value="1"/>
</dbReference>
<dbReference type="InterPro" id="IPR020841">
    <property type="entry name" value="PKS_Beta-ketoAc_synthase_dom"/>
</dbReference>
<dbReference type="InterPro" id="IPR014043">
    <property type="entry name" value="Acyl_transferase_dom"/>
</dbReference>
<dbReference type="FunFam" id="3.40.366.10:FF:000002">
    <property type="entry name" value="Probable polyketide synthase 2"/>
    <property type="match status" value="1"/>
</dbReference>
<evidence type="ECO:0000256" key="2">
    <source>
        <dbReference type="ARBA" id="ARBA00022450"/>
    </source>
</evidence>
<dbReference type="Pfam" id="PF16197">
    <property type="entry name" value="KAsynt_C_assoc"/>
    <property type="match status" value="1"/>
</dbReference>
<dbReference type="InterPro" id="IPR016039">
    <property type="entry name" value="Thiolase-like"/>
</dbReference>
<evidence type="ECO:0000256" key="6">
    <source>
        <dbReference type="ARBA" id="ARBA00023268"/>
    </source>
</evidence>
<keyword evidence="2" id="KW-0596">Phosphopantetheine</keyword>
<dbReference type="SMART" id="SM00824">
    <property type="entry name" value="PKS_TE"/>
    <property type="match status" value="1"/>
</dbReference>
<dbReference type="Gene3D" id="3.40.50.1820">
    <property type="entry name" value="alpha/beta hydrolase"/>
    <property type="match status" value="1"/>
</dbReference>
<comment type="cofactor">
    <cofactor evidence="1">
        <name>pantetheine 4'-phosphate</name>
        <dbReference type="ChEBI" id="CHEBI:47942"/>
    </cofactor>
</comment>
<proteinExistence type="predicted"/>
<dbReference type="InterPro" id="IPR006162">
    <property type="entry name" value="Ppantetheine_attach_site"/>
</dbReference>
<feature type="compositionally biased region" description="Low complexity" evidence="8">
    <location>
        <begin position="1192"/>
        <end position="1213"/>
    </location>
</feature>
<dbReference type="InterPro" id="IPR016035">
    <property type="entry name" value="Acyl_Trfase/lysoPLipase"/>
</dbReference>
<dbReference type="Pfam" id="PF00109">
    <property type="entry name" value="ketoacyl-synt"/>
    <property type="match status" value="1"/>
</dbReference>
<dbReference type="GO" id="GO:0033068">
    <property type="term" value="P:macrolide biosynthetic process"/>
    <property type="evidence" value="ECO:0007669"/>
    <property type="project" value="UniProtKB-ARBA"/>
</dbReference>
<dbReference type="FunFam" id="3.40.47.10:FF:000019">
    <property type="entry name" value="Polyketide synthase type I"/>
    <property type="match status" value="1"/>
</dbReference>
<dbReference type="CDD" id="cd08952">
    <property type="entry name" value="KR_1_SDR_x"/>
    <property type="match status" value="1"/>
</dbReference>
<dbReference type="Gene3D" id="3.40.50.11460">
    <property type="match status" value="1"/>
</dbReference>
<keyword evidence="12" id="KW-1185">Reference proteome</keyword>
<dbReference type="GO" id="GO:0031177">
    <property type="term" value="F:phosphopantetheine binding"/>
    <property type="evidence" value="ECO:0007669"/>
    <property type="project" value="InterPro"/>
</dbReference>
<feature type="region of interest" description="Disordered" evidence="8">
    <location>
        <begin position="1192"/>
        <end position="1279"/>
    </location>
</feature>
<dbReference type="PROSITE" id="PS00012">
    <property type="entry name" value="PHOSPHOPANTETHEINE"/>
    <property type="match status" value="1"/>
</dbReference>
<dbReference type="InterPro" id="IPR036291">
    <property type="entry name" value="NAD(P)-bd_dom_sf"/>
</dbReference>
<dbReference type="InterPro" id="IPR016036">
    <property type="entry name" value="Malonyl_transacylase_ACP-bd"/>
</dbReference>
<dbReference type="PANTHER" id="PTHR43775:SF51">
    <property type="entry name" value="INACTIVE PHENOLPHTHIOCEROL SYNTHESIS POLYKETIDE SYNTHASE TYPE I PKS1-RELATED"/>
    <property type="match status" value="1"/>
</dbReference>
<evidence type="ECO:0000259" key="9">
    <source>
        <dbReference type="PROSITE" id="PS50075"/>
    </source>
</evidence>
<dbReference type="SUPFAM" id="SSF53901">
    <property type="entry name" value="Thiolase-like"/>
    <property type="match status" value="1"/>
</dbReference>
<dbReference type="InterPro" id="IPR050091">
    <property type="entry name" value="PKS_NRPS_Biosynth_Enz"/>
</dbReference>
<dbReference type="Pfam" id="PF08990">
    <property type="entry name" value="Docking"/>
    <property type="match status" value="1"/>
</dbReference>
<dbReference type="GO" id="GO:0006633">
    <property type="term" value="P:fatty acid biosynthetic process"/>
    <property type="evidence" value="ECO:0007669"/>
    <property type="project" value="TreeGrafter"/>
</dbReference>
<dbReference type="InterPro" id="IPR036299">
    <property type="entry name" value="Polyketide_synth_docking_sf"/>
</dbReference>
<dbReference type="EMBL" id="CP010519">
    <property type="protein sequence ID" value="AJE81439.1"/>
    <property type="molecule type" value="Genomic_DNA"/>
</dbReference>
<dbReference type="CDD" id="cd00833">
    <property type="entry name" value="PKS"/>
    <property type="match status" value="1"/>
</dbReference>
<dbReference type="InterPro" id="IPR020802">
    <property type="entry name" value="TesA-like"/>
</dbReference>
<dbReference type="Pfam" id="PF00975">
    <property type="entry name" value="Thioesterase"/>
    <property type="match status" value="1"/>
</dbReference>
<dbReference type="PROSITE" id="PS52004">
    <property type="entry name" value="KS3_2"/>
    <property type="match status" value="1"/>
</dbReference>
<dbReference type="SUPFAM" id="SSF53474">
    <property type="entry name" value="alpha/beta-Hydrolases"/>
    <property type="match status" value="1"/>
</dbReference>
<reference evidence="11 12" key="1">
    <citation type="submission" date="2015-01" db="EMBL/GenBank/DDBJ databases">
        <title>Enhanced salinomycin production by adjusting the supply of polyketide extender units in Streptomyce albus DSM 41398.</title>
        <authorList>
            <person name="Lu C."/>
        </authorList>
    </citation>
    <scope>NUCLEOTIDE SEQUENCE [LARGE SCALE GENOMIC DNA]</scope>
    <source>
        <strain evidence="12">ATCC 21838 / DSM 41398 / FERM P-419 / JCM 4703 / NBRC 107858</strain>
    </source>
</reference>
<dbReference type="InterPro" id="IPR032821">
    <property type="entry name" value="PKS_assoc"/>
</dbReference>
<keyword evidence="6" id="KW-0511">Multifunctional enzyme</keyword>
<feature type="compositionally biased region" description="Low complexity" evidence="8">
    <location>
        <begin position="1233"/>
        <end position="1253"/>
    </location>
</feature>
<dbReference type="Gene3D" id="6.10.140.1830">
    <property type="match status" value="1"/>
</dbReference>
<dbReference type="SUPFAM" id="SSF101173">
    <property type="entry name" value="Docking domain B of the erythromycin polyketide synthase (DEBS)"/>
    <property type="match status" value="1"/>
</dbReference>
<dbReference type="InterPro" id="IPR009081">
    <property type="entry name" value="PP-bd_ACP"/>
</dbReference>
<dbReference type="InterPro" id="IPR001031">
    <property type="entry name" value="Thioesterase"/>
</dbReference>
<evidence type="ECO:0000256" key="1">
    <source>
        <dbReference type="ARBA" id="ARBA00001957"/>
    </source>
</evidence>
<dbReference type="InterPro" id="IPR013968">
    <property type="entry name" value="PKS_KR"/>
</dbReference>
<sequence length="1907" mass="195463">MANEARLREYLKRVTVDLHEALHRLHENEERRHEPVAVVGMACRFPGGAGSPEELWELLAEGRDAVSGFPTDRGWDLEGLYDPDPDRPGTSYVRHGGFLHEVADFDAEFFGISPREALAMDPQQRLLLEAAWEAVERAGLDAAGLAGSRTGVFTGSSAQDYGMLSATTSDPVDGYLLTGNAASVLSGRLAYTFGFEGPAVTVDTACSSSLVATHLALGSLRSGECDLALAGGVSVLSTPAGFVEFSRQRGLAPDGRIKAFAAAADGTGWGEGAGVLVLERLSDARRHGHPVLAVLRGSAVNQDGASNGLTAPSGPAQQRVIRGALADARLTAAEVDVVEAHGTGTTLGDPIEAQALLATYGQDRPGDRPLLLGSMKSNVGHTGAAAGVAGLIKMVLSLGAGQLPRTLHVDEPTPHVDWTAGSVRLVTEHQEWPGTGHPRRAGVSAFGVSGTNAHVIVEQAPAEEGERISGVGRAEPAPLHFGAGAPVPWPLSGRTEEDLRAQAARLSARLGSGSAPRPLDVGLSLATTRRAFPHRAVVVAADTDGFGTALTALSEGLLPAGAVRGTSAAADEGGTGRGPVFLFSGGGAHWAGMGGELLDASPVFASAVAECEKALAPHVDWTLSEVLRAEPGAPPLERTDVVQPVQWALAVALARLWESCGVRPSAVVGHSQGEIAAAVVAGALTLEDGAALIAHRGTVLGSLAGQGGMAVVPLPEAEAREQLERWEGALTVAAVNSASAVVVSGTEGAVAELVAELTARGVDARQINVDFAAHSPMVEPVREQLLAGWREVRPGPGEVRFVSTVTGEAYGSEGLDADYWYRNARGTVRFLPAVRSLVEGGHRAFVEVGAHPVLTGAVQEILDAAGAGAEAAVLGTLRRDDGGADRFLTSLGQAHAEGIAVDWAALFAGTGAQRCELPTYPFRRTRYWLAPAAEVTERQSDSAEAEFWAAVERQDAAALAGTLGVPGAELAATLPALAAWRSRRQRESALDTLRYRALWRPAGGGRGPRLDGTWLVVAPPGEASAEEAAGALRALEAAGARAELVRAAGREEFAAVLAARAAEGQPRGVVSLLAGDEEPQPGAPVVTRGLAWTLALAQALAESSLAAPLWAVTRGAVAVDGADPAPSPAQAAVWGLGRAAAQEQPGSWGGLVDLPVEGGWDRLAEALTAEEDEVAVRSAGAFVRRLVRAPAGTAEGAAGSAEKSTAGSAAEEGTAPQRPGPDSTASPGPGSLASPDPDATTSPDPDATAFPASEGTAFPNPEGTAFPDPEGTAFPDPEGTVLVTGADSAVGLALARWLTGQGAGHVLLVTGAEDETGELAAEVPSVTVCAADLTAAGALESVLRSLPAGRPLRAVLHTGAPVDEAPLAELTPERLASSLDRAREAELLHEATRDLGLDAFVVFSSLGAVFGGLGQGAGAAAGARLEASAAGWRGAGSAAAALAFGPWVEQDVPGTAAGDGGPADLSRGERLGRQGLALLASERVLGALGTVLATGERGVLVADVDWARFAPAYTAARPTRLLAELPEARPPRGSATKAESGWRERLAGAAPGELPALLGSLVRSEVAGVLGHPDPGALPERGLLELGFDSLTSVELRNRLGTATGVRLPATVFTDNPDLAGLTTRLHAELDRAGGLSGSDSAPQAAQQPPAKGSFEVMFRDAVAQRRSAEFLGLLGEAARFRPLFAGPEDPGAVPAPVELAAGGDGPRLVCLPSVLAASGPHQFARFAAALRGEHPVSALRLPGFLAGEPLPRDHAALERALLAALAHVVGEGEEFVLVGYSSGGQLAQAVAERGGARAVVLLDSRPMASLVPADYEELFATLAARADGLDDTRLTAMGGYLRLLSAHKPEPSPVPVLLVAAAEAHGPTAVGWPLPHTRLETGGDHFSLIEEEAAETARTVRGWLAP</sequence>
<protein>
    <submittedName>
        <fullName evidence="11">Type I PKS modular polyketide synthase</fullName>
    </submittedName>
</protein>
<evidence type="ECO:0000259" key="10">
    <source>
        <dbReference type="PROSITE" id="PS52004"/>
    </source>
</evidence>
<dbReference type="InterPro" id="IPR036736">
    <property type="entry name" value="ACP-like_sf"/>
</dbReference>
<dbReference type="InterPro" id="IPR014030">
    <property type="entry name" value="Ketoacyl_synth_N"/>
</dbReference>
<evidence type="ECO:0000256" key="7">
    <source>
        <dbReference type="ARBA" id="ARBA00023315"/>
    </source>
</evidence>
<keyword evidence="7" id="KW-0012">Acyltransferase</keyword>
<dbReference type="InterPro" id="IPR020806">
    <property type="entry name" value="PKS_PP-bd"/>
</dbReference>
<evidence type="ECO:0000256" key="4">
    <source>
        <dbReference type="ARBA" id="ARBA00022679"/>
    </source>
</evidence>
<dbReference type="Pfam" id="PF18369">
    <property type="entry name" value="PKS_DE"/>
    <property type="match status" value="1"/>
</dbReference>
<dbReference type="Pfam" id="PF00550">
    <property type="entry name" value="PP-binding"/>
    <property type="match status" value="1"/>
</dbReference>
<dbReference type="PROSITE" id="PS50075">
    <property type="entry name" value="CARRIER"/>
    <property type="match status" value="1"/>
</dbReference>
<dbReference type="Gene3D" id="1.10.1200.10">
    <property type="entry name" value="ACP-like"/>
    <property type="match status" value="1"/>
</dbReference>
<dbReference type="Gene3D" id="3.40.366.10">
    <property type="entry name" value="Malonyl-Coenzyme A Acyl Carrier Protein, domain 2"/>
    <property type="match status" value="1"/>
</dbReference>
<dbReference type="Gene3D" id="3.30.70.3290">
    <property type="match status" value="1"/>
</dbReference>
<feature type="domain" description="Carrier" evidence="9">
    <location>
        <begin position="1553"/>
        <end position="1630"/>
    </location>
</feature>
<dbReference type="SUPFAM" id="SSF51735">
    <property type="entry name" value="NAD(P)-binding Rossmann-fold domains"/>
    <property type="match status" value="2"/>
</dbReference>
<dbReference type="SUPFAM" id="SSF52151">
    <property type="entry name" value="FabD/lysophospholipase-like"/>
    <property type="match status" value="1"/>
</dbReference>
<dbReference type="Gene3D" id="3.40.47.10">
    <property type="match status" value="1"/>
</dbReference>
<dbReference type="InterPro" id="IPR001227">
    <property type="entry name" value="Ac_transferase_dom_sf"/>
</dbReference>
<dbReference type="Pfam" id="PF02801">
    <property type="entry name" value="Ketoacyl-synt_C"/>
    <property type="match status" value="1"/>
</dbReference>
<dbReference type="InterPro" id="IPR015083">
    <property type="entry name" value="NorB/c/GfsB-D-like_docking"/>
</dbReference>
<evidence type="ECO:0000256" key="5">
    <source>
        <dbReference type="ARBA" id="ARBA00023194"/>
    </source>
</evidence>
<dbReference type="SMART" id="SM00823">
    <property type="entry name" value="PKS_PP"/>
    <property type="match status" value="1"/>
</dbReference>
<dbReference type="PANTHER" id="PTHR43775">
    <property type="entry name" value="FATTY ACID SYNTHASE"/>
    <property type="match status" value="1"/>
</dbReference>
<dbReference type="SMART" id="SM00825">
    <property type="entry name" value="PKS_KS"/>
    <property type="match status" value="1"/>
</dbReference>
<dbReference type="GO" id="GO:0004312">
    <property type="term" value="F:fatty acid synthase activity"/>
    <property type="evidence" value="ECO:0007669"/>
    <property type="project" value="TreeGrafter"/>
</dbReference>
<dbReference type="InterPro" id="IPR041618">
    <property type="entry name" value="PKS_DE"/>
</dbReference>
<keyword evidence="3" id="KW-0597">Phosphoprotein</keyword>
<dbReference type="Proteomes" id="UP000031523">
    <property type="component" value="Chromosome"/>
</dbReference>